<proteinExistence type="inferred from homology"/>
<dbReference type="Pfam" id="PF14648">
    <property type="entry name" value="FAM91_C"/>
    <property type="match status" value="1"/>
</dbReference>
<dbReference type="InParanoid" id="A0A1V9XKU5"/>
<dbReference type="STRING" id="418985.A0A1V9XKU5"/>
<dbReference type="OrthoDB" id="275996at2759"/>
<protein>
    <submittedName>
        <fullName evidence="5">Protein FAM91A1-like</fullName>
    </submittedName>
</protein>
<gene>
    <name evidence="5" type="ORF">BIW11_01021</name>
</gene>
<evidence type="ECO:0000256" key="2">
    <source>
        <dbReference type="SAM" id="MobiDB-lite"/>
    </source>
</evidence>
<evidence type="ECO:0000259" key="4">
    <source>
        <dbReference type="Pfam" id="PF14648"/>
    </source>
</evidence>
<dbReference type="InterPro" id="IPR028097">
    <property type="entry name" value="FAM91_C_dom"/>
</dbReference>
<sequence length="456" mass="51471">MNVEVESAIARNIPWSRVAPAVRQALGNSEADYDKHVMQYSIRNQLKHRGNLVRRIHRDEKSYYETLVEYSRKHLMLYPYHLSDFIVTQMRVTPFQYYISIMQDIMTQEKSYDSLPNFTAADVLRLLGIGRNQYIELVNMCKSTKSFFSLKKKNLRSVLPAKPVEISMEPWWIIHVGYITETDVKQISAPEKCMIDLLIDEGPQKCGEHDVDVIKALYIRGLVYLDVPIDDNDHISVPPLEGFVMNCVSGDPLERLLYKIFVSLDECTPVSDLSSVLQVEAQLIKNAVSIYCRLGFAHKKTVREKVDLHPSWKPHSPPLQQQPPSAAGNGGNNTSSSLDDVNGFICVLHDELEQHLDSSVEHVSSSAAMRDSRERDSSSTHRDVTPDSSPQATSGALHHVDTTKGKRIGFLFDSTLTAFLMMGNLSSSLKSHAVTMFEVGKLSDEILDSFILELDK</sequence>
<evidence type="ECO:0000313" key="5">
    <source>
        <dbReference type="EMBL" id="OQR74127.1"/>
    </source>
</evidence>
<feature type="domain" description="FAM91 C-terminal" evidence="4">
    <location>
        <begin position="405"/>
        <end position="456"/>
    </location>
</feature>
<feature type="region of interest" description="Disordered" evidence="2">
    <location>
        <begin position="307"/>
        <end position="334"/>
    </location>
</feature>
<dbReference type="Pfam" id="PF14647">
    <property type="entry name" value="FAM91_N"/>
    <property type="match status" value="1"/>
</dbReference>
<accession>A0A1V9XKU5</accession>
<feature type="non-terminal residue" evidence="5">
    <location>
        <position position="456"/>
    </location>
</feature>
<evidence type="ECO:0000256" key="1">
    <source>
        <dbReference type="ARBA" id="ARBA00010319"/>
    </source>
</evidence>
<feature type="domain" description="FAM91 N-terminal" evidence="3">
    <location>
        <begin position="9"/>
        <end position="313"/>
    </location>
</feature>
<comment type="similarity">
    <text evidence="1">Belongs to the FAM91 family.</text>
</comment>
<dbReference type="InterPro" id="IPR039199">
    <property type="entry name" value="FAM91"/>
</dbReference>
<dbReference type="PANTHER" id="PTHR28441:SF2">
    <property type="entry name" value="PROTEIN FAM91A1"/>
    <property type="match status" value="1"/>
</dbReference>
<feature type="compositionally biased region" description="Basic and acidic residues" evidence="2">
    <location>
        <begin position="370"/>
        <end position="385"/>
    </location>
</feature>
<evidence type="ECO:0000259" key="3">
    <source>
        <dbReference type="Pfam" id="PF14647"/>
    </source>
</evidence>
<reference evidence="5 6" key="1">
    <citation type="journal article" date="2017" name="Gigascience">
        <title>Draft genome of the honey bee ectoparasitic mite, Tropilaelaps mercedesae, is shaped by the parasitic life history.</title>
        <authorList>
            <person name="Dong X."/>
            <person name="Armstrong S.D."/>
            <person name="Xia D."/>
            <person name="Makepeace B.L."/>
            <person name="Darby A.C."/>
            <person name="Kadowaki T."/>
        </authorList>
    </citation>
    <scope>NUCLEOTIDE SEQUENCE [LARGE SCALE GENOMIC DNA]</scope>
    <source>
        <strain evidence="5">Wuxi-XJTLU</strain>
    </source>
</reference>
<name>A0A1V9XKU5_9ACAR</name>
<feature type="region of interest" description="Disordered" evidence="2">
    <location>
        <begin position="359"/>
        <end position="400"/>
    </location>
</feature>
<dbReference type="Proteomes" id="UP000192247">
    <property type="component" value="Unassembled WGS sequence"/>
</dbReference>
<dbReference type="AlphaFoldDB" id="A0A1V9XKU5"/>
<dbReference type="PANTHER" id="PTHR28441">
    <property type="entry name" value="PROTEIN FAM91A1"/>
    <property type="match status" value="1"/>
</dbReference>
<dbReference type="FunCoup" id="A0A1V9XKU5">
    <property type="interactions" value="1781"/>
</dbReference>
<organism evidence="5 6">
    <name type="scientific">Tropilaelaps mercedesae</name>
    <dbReference type="NCBI Taxonomy" id="418985"/>
    <lineage>
        <taxon>Eukaryota</taxon>
        <taxon>Metazoa</taxon>
        <taxon>Ecdysozoa</taxon>
        <taxon>Arthropoda</taxon>
        <taxon>Chelicerata</taxon>
        <taxon>Arachnida</taxon>
        <taxon>Acari</taxon>
        <taxon>Parasitiformes</taxon>
        <taxon>Mesostigmata</taxon>
        <taxon>Gamasina</taxon>
        <taxon>Dermanyssoidea</taxon>
        <taxon>Laelapidae</taxon>
        <taxon>Tropilaelaps</taxon>
    </lineage>
</organism>
<dbReference type="InterPro" id="IPR028091">
    <property type="entry name" value="FAM91_N_dom"/>
</dbReference>
<dbReference type="EMBL" id="MNPL01008680">
    <property type="protein sequence ID" value="OQR74127.1"/>
    <property type="molecule type" value="Genomic_DNA"/>
</dbReference>
<evidence type="ECO:0000313" key="6">
    <source>
        <dbReference type="Proteomes" id="UP000192247"/>
    </source>
</evidence>
<keyword evidence="6" id="KW-1185">Reference proteome</keyword>
<comment type="caution">
    <text evidence="5">The sequence shown here is derived from an EMBL/GenBank/DDBJ whole genome shotgun (WGS) entry which is preliminary data.</text>
</comment>